<feature type="region of interest" description="Disordered" evidence="1">
    <location>
        <begin position="171"/>
        <end position="210"/>
    </location>
</feature>
<reference evidence="3 4" key="1">
    <citation type="submission" date="2020-08" db="EMBL/GenBank/DDBJ databases">
        <title>Genomic Encyclopedia of Type Strains, Phase IV (KMG-IV): sequencing the most valuable type-strain genomes for metagenomic binning, comparative biology and taxonomic classification.</title>
        <authorList>
            <person name="Goeker M."/>
        </authorList>
    </citation>
    <scope>NUCLEOTIDE SEQUENCE [LARGE SCALE GENOMIC DNA]</scope>
    <source>
        <strain evidence="3 4">DSM 40141</strain>
    </source>
</reference>
<dbReference type="EMBL" id="JACHEM010000022">
    <property type="protein sequence ID" value="MBB6439458.1"/>
    <property type="molecule type" value="Genomic_DNA"/>
</dbReference>
<dbReference type="AlphaFoldDB" id="A0A7X0HL28"/>
<feature type="transmembrane region" description="Helical" evidence="2">
    <location>
        <begin position="123"/>
        <end position="143"/>
    </location>
</feature>
<keyword evidence="4" id="KW-1185">Reference proteome</keyword>
<sequence length="223" mass="23598">MPVLAAYYLAGEQAATRTGILVLCRLQGASHCGRQPGPELHPLLAALQEAVRDAGRADTAEAVMASPRFAAFRTRLREAAQRELPARRTRYMPDRAASWSALFGLCAVVVYGIGFHVRQPDASGVWFLSALVAHAPAGIWLGMTDGQGGRYAAPLWPEFDALCVRRVAEEEARVPRPEQPAPTDTRPQTLPAQRPNPARTSGWANDGGVGATGSCGGGCGGGV</sequence>
<evidence type="ECO:0000313" key="4">
    <source>
        <dbReference type="Proteomes" id="UP000540423"/>
    </source>
</evidence>
<evidence type="ECO:0000313" key="3">
    <source>
        <dbReference type="EMBL" id="MBB6439458.1"/>
    </source>
</evidence>
<evidence type="ECO:0000256" key="2">
    <source>
        <dbReference type="SAM" id="Phobius"/>
    </source>
</evidence>
<organism evidence="3 4">
    <name type="scientific">Streptomyces candidus</name>
    <dbReference type="NCBI Taxonomy" id="67283"/>
    <lineage>
        <taxon>Bacteria</taxon>
        <taxon>Bacillati</taxon>
        <taxon>Actinomycetota</taxon>
        <taxon>Actinomycetes</taxon>
        <taxon>Kitasatosporales</taxon>
        <taxon>Streptomycetaceae</taxon>
        <taxon>Streptomyces</taxon>
    </lineage>
</organism>
<protein>
    <submittedName>
        <fullName evidence="3">Uncharacterized protein</fullName>
    </submittedName>
</protein>
<feature type="transmembrane region" description="Helical" evidence="2">
    <location>
        <begin position="96"/>
        <end position="117"/>
    </location>
</feature>
<gene>
    <name evidence="3" type="ORF">HNQ79_005970</name>
</gene>
<evidence type="ECO:0000256" key="1">
    <source>
        <dbReference type="SAM" id="MobiDB-lite"/>
    </source>
</evidence>
<dbReference type="RefSeq" id="WP_229923768.1">
    <property type="nucleotide sequence ID" value="NZ_BNBN01000021.1"/>
</dbReference>
<dbReference type="Proteomes" id="UP000540423">
    <property type="component" value="Unassembled WGS sequence"/>
</dbReference>
<accession>A0A7X0HL28</accession>
<name>A0A7X0HL28_9ACTN</name>
<keyword evidence="2" id="KW-0812">Transmembrane</keyword>
<keyword evidence="2" id="KW-0472">Membrane</keyword>
<proteinExistence type="predicted"/>
<keyword evidence="2" id="KW-1133">Transmembrane helix</keyword>
<comment type="caution">
    <text evidence="3">The sequence shown here is derived from an EMBL/GenBank/DDBJ whole genome shotgun (WGS) entry which is preliminary data.</text>
</comment>